<proteinExistence type="predicted"/>
<dbReference type="Gene3D" id="1.25.40.10">
    <property type="entry name" value="Tetratricopeptide repeat domain"/>
    <property type="match status" value="5"/>
</dbReference>
<dbReference type="Pfam" id="PF13424">
    <property type="entry name" value="TPR_12"/>
    <property type="match status" value="1"/>
</dbReference>
<dbReference type="SUPFAM" id="SSF52540">
    <property type="entry name" value="P-loop containing nucleoside triphosphate hydrolases"/>
    <property type="match status" value="1"/>
</dbReference>
<dbReference type="SMART" id="SM00028">
    <property type="entry name" value="TPR"/>
    <property type="match status" value="12"/>
</dbReference>
<dbReference type="EMBL" id="CP114413">
    <property type="protein sequence ID" value="WAZ21514.1"/>
    <property type="molecule type" value="Genomic_DNA"/>
</dbReference>
<dbReference type="Pfam" id="PF12862">
    <property type="entry name" value="ANAPC5"/>
    <property type="match status" value="1"/>
</dbReference>
<feature type="domain" description="Anaphase-promoting complex subunit 5" evidence="2">
    <location>
        <begin position="1097"/>
        <end position="1130"/>
    </location>
</feature>
<dbReference type="Gene3D" id="3.40.50.300">
    <property type="entry name" value="P-loop containing nucleotide triphosphate hydrolases"/>
    <property type="match status" value="1"/>
</dbReference>
<dbReference type="InterPro" id="IPR027417">
    <property type="entry name" value="P-loop_NTPase"/>
</dbReference>
<dbReference type="InterPro" id="IPR041664">
    <property type="entry name" value="AAA_16"/>
</dbReference>
<evidence type="ECO:0000313" key="4">
    <source>
        <dbReference type="EMBL" id="WAZ21514.1"/>
    </source>
</evidence>
<evidence type="ECO:0000313" key="5">
    <source>
        <dbReference type="Proteomes" id="UP001164439"/>
    </source>
</evidence>
<feature type="region of interest" description="Disordered" evidence="1">
    <location>
        <begin position="423"/>
        <end position="447"/>
    </location>
</feature>
<dbReference type="SUPFAM" id="SSF48452">
    <property type="entry name" value="TPR-like"/>
    <property type="match status" value="5"/>
</dbReference>
<sequence length="1637" mass="176265">MFKGRLAGIGVGEYTSDAHRRLDHAVGDVEALSRLLGAAFDGEPLRNPTESEARDHLRSLRGTLPADSALVVAWSGHGSLPAAGGLRLLGSDSGPYASDGVPLVDVVLPCAESGANQLLFVFDTCFSGDGISADDLATLIMRETQAAGRVWVGVVTSCLPPEKARDGLFGQRLRKVLTDGPDSQVLRMRWSVHNKYVRGDDVCDAVLKEWGSGAQTPDFRSRGSAGWMFPNPLHDAGAPEAVVEHLLRAARSGDRFEEQSWFTGRTAEVNQVVEWVQEGRPGLRVVTGAAGTGKSAILGRVVSLSNPDERHRLLTDGHGWSHVLPAERSVSAHVHARGLTADLAADQLAGDLVRTGLLTAREARRNASELVGEVQRAVEDGAAPPVLVVDGLDEARSEAFKIADDLLTRLAAHAVVVVSTRDMPRGEEGPGLVETLAPKGAGIDLSDPEVERQGLDDLRKYVRLRLSGVDERMDAGVVAGHLFGAGKGSSTEAQHTFLLARLVADQLSAAPVDTSVDGWEAKVSHSVEEALDADLAAVPADRVEVAKSLLRALTWAYGAGFPEEEWLAVATAEAPEGATVSRGDISWVLEQLGRHVVQDGEGGVAVYRMAHQSLADHLRPVFRGSAQQPFNPKALGVTEALLTRYRESLAAEIPAEGPVYLWLYFWRHAADAGPEGLALLRSLAEDHTALLHDVSLAATIVAHRFQRWGRDAESLAPTEEAADLCRRLAAADSGHRPSLAMALSNLGNQYSNLGRHADALPPTQESLDLYAELAEENPAHLPDLTGALNNLGILYGRLGRHADALPPTQEAVRLWHTMAEEHPVRRSDLARALNSLGIRYGSLGRLTDALAPTRQAIALYRELAEEDPLQLPNLAGALNNLGIRYGRLGRYTEALPPAKEAHGLYAELAEENPAHLPDLAMSLNNLGNHYGSLGRHTDALPGTQEAVRLWRTLAEENRAHLPDLAGALTNLGNHYSNLGRYADALPPTQEAVHLRRALAEENSAHLPDLATGLNNLGNHHSDLGDYTTALELAKESADLYGRLAEENPAYLPDLAMSLGNLGTHYSSLGGIDALGFAEQCVDLYRRLAEENAAYLAALAAALTNLGSHYGDFGNHADALPPTEEAVRLLRALAEEHPVHLPDLARALTNLGARHGALDHHTEALPPAEEAVGLWRTLAEEHLVHYPALASALTNLGTHYSDLGRHADALNLTTEAIRLWRTAAEATTPAHLASLAMALNNLGVLYGALGRHTEALPPAEESVGLYRLLAKRNPAQLPELAGALTTHGNHLGECGSSDDRLWTDTLNELTPDSATRLLLYRSTYVSPGDPRATPWLVRVEQSAAVEDDEILWLLHLEGRRHRTADAAAFDRDWQHLTGAPVPAWLTLDPELLEQAEVWIATKTYSAERDHLAAHPELLAPGADICVAEALLCVPGEAAERYRDLLRTARTEGVDVAYRPLLSSLLAHEFALAEPADQRSLLERRRDDLLDDFVLAGLSDPGDLRCLRAGALLTLARLHAESAAFDALDDPTRLPALLHHSARQPDVDMLQATALLAVTTDPDEAVEAQAALHLAVVDATRGDAESAARLISRACDLTPTHIPTWINTLAEITPHHPTAPTLIPHLTARLRTTDTPDDH</sequence>
<dbReference type="InterPro" id="IPR011990">
    <property type="entry name" value="TPR-like_helical_dom_sf"/>
</dbReference>
<dbReference type="PANTHER" id="PTHR19959">
    <property type="entry name" value="KINESIN LIGHT CHAIN"/>
    <property type="match status" value="1"/>
</dbReference>
<dbReference type="InterPro" id="IPR019734">
    <property type="entry name" value="TPR_rpt"/>
</dbReference>
<reference evidence="4" key="1">
    <citation type="submission" date="2022-12" db="EMBL/GenBank/DDBJ databases">
        <authorList>
            <person name="Ruckert C."/>
            <person name="Busche T."/>
            <person name="Kalinowski J."/>
            <person name="Wittmann C."/>
        </authorList>
    </citation>
    <scope>NUCLEOTIDE SEQUENCE</scope>
    <source>
        <strain evidence="4">DSM 40467</strain>
    </source>
</reference>
<dbReference type="RefSeq" id="WP_269659160.1">
    <property type="nucleotide sequence ID" value="NZ_CP114413.1"/>
</dbReference>
<accession>A0ABY7KEZ9</accession>
<dbReference type="PANTHER" id="PTHR19959:SF119">
    <property type="entry name" value="FUNGAL LIPASE-LIKE DOMAIN-CONTAINING PROTEIN"/>
    <property type="match status" value="1"/>
</dbReference>
<protein>
    <submittedName>
        <fullName evidence="4">Tetratricopeptide repeat protein</fullName>
    </submittedName>
</protein>
<keyword evidence="5" id="KW-1185">Reference proteome</keyword>
<feature type="domain" description="Orc1-like AAA ATPase" evidence="3">
    <location>
        <begin position="262"/>
        <end position="417"/>
    </location>
</feature>
<dbReference type="Pfam" id="PF13191">
    <property type="entry name" value="AAA_16"/>
    <property type="match status" value="1"/>
</dbReference>
<evidence type="ECO:0000259" key="2">
    <source>
        <dbReference type="Pfam" id="PF12862"/>
    </source>
</evidence>
<dbReference type="InterPro" id="IPR026000">
    <property type="entry name" value="Apc5_dom"/>
</dbReference>
<dbReference type="Proteomes" id="UP001164439">
    <property type="component" value="Chromosome"/>
</dbReference>
<name>A0ABY7KEZ9_9ACTN</name>
<dbReference type="Pfam" id="PF13374">
    <property type="entry name" value="TPR_10"/>
    <property type="match status" value="5"/>
</dbReference>
<dbReference type="Gene3D" id="3.40.50.1460">
    <property type="match status" value="1"/>
</dbReference>
<organism evidence="4 5">
    <name type="scientific">Streptomyces cinnabarinus</name>
    <dbReference type="NCBI Taxonomy" id="67287"/>
    <lineage>
        <taxon>Bacteria</taxon>
        <taxon>Bacillati</taxon>
        <taxon>Actinomycetota</taxon>
        <taxon>Actinomycetes</taxon>
        <taxon>Kitasatosporales</taxon>
        <taxon>Streptomycetaceae</taxon>
        <taxon>Streptomyces</taxon>
    </lineage>
</organism>
<gene>
    <name evidence="4" type="ORF">STRCI_002692</name>
</gene>
<evidence type="ECO:0000256" key="1">
    <source>
        <dbReference type="SAM" id="MobiDB-lite"/>
    </source>
</evidence>
<evidence type="ECO:0000259" key="3">
    <source>
        <dbReference type="Pfam" id="PF13191"/>
    </source>
</evidence>